<evidence type="ECO:0000256" key="2">
    <source>
        <dbReference type="ARBA" id="ARBA00022692"/>
    </source>
</evidence>
<keyword evidence="5 7" id="KW-0472">Membrane</keyword>
<comment type="similarity">
    <text evidence="6">Belongs to the DESIGUAL family.</text>
</comment>
<dbReference type="AlphaFoldDB" id="A0A835S5Q2"/>
<organism evidence="8 9">
    <name type="scientific">Vanilla planifolia</name>
    <name type="common">Vanilla</name>
    <dbReference type="NCBI Taxonomy" id="51239"/>
    <lineage>
        <taxon>Eukaryota</taxon>
        <taxon>Viridiplantae</taxon>
        <taxon>Streptophyta</taxon>
        <taxon>Embryophyta</taxon>
        <taxon>Tracheophyta</taxon>
        <taxon>Spermatophyta</taxon>
        <taxon>Magnoliopsida</taxon>
        <taxon>Liliopsida</taxon>
        <taxon>Asparagales</taxon>
        <taxon>Orchidaceae</taxon>
        <taxon>Vanilloideae</taxon>
        <taxon>Vanilleae</taxon>
        <taxon>Vanilla</taxon>
    </lineage>
</organism>
<evidence type="ECO:0000313" key="8">
    <source>
        <dbReference type="EMBL" id="KAG0500835.1"/>
    </source>
</evidence>
<evidence type="ECO:0000313" key="9">
    <source>
        <dbReference type="Proteomes" id="UP000639772"/>
    </source>
</evidence>
<evidence type="ECO:0000256" key="1">
    <source>
        <dbReference type="ARBA" id="ARBA00004127"/>
    </source>
</evidence>
<feature type="transmembrane region" description="Helical" evidence="7">
    <location>
        <begin position="22"/>
        <end position="44"/>
    </location>
</feature>
<feature type="transmembrane region" description="Helical" evidence="7">
    <location>
        <begin position="152"/>
        <end position="174"/>
    </location>
</feature>
<dbReference type="EMBL" id="JADCNM010000001">
    <property type="protein sequence ID" value="KAG0500835.1"/>
    <property type="molecule type" value="Genomic_DNA"/>
</dbReference>
<gene>
    <name evidence="8" type="ORF">HPP92_000907</name>
</gene>
<accession>A0A835S5Q2</accession>
<dbReference type="Proteomes" id="UP000639772">
    <property type="component" value="Chromosome 1"/>
</dbReference>
<dbReference type="GO" id="GO:0012505">
    <property type="term" value="C:endomembrane system"/>
    <property type="evidence" value="ECO:0007669"/>
    <property type="project" value="UniProtKB-SubCell"/>
</dbReference>
<keyword evidence="3" id="KW-0732">Signal</keyword>
<dbReference type="OrthoDB" id="1861835at2759"/>
<dbReference type="Pfam" id="PF06749">
    <property type="entry name" value="DUF1218"/>
    <property type="match status" value="1"/>
</dbReference>
<comment type="subcellular location">
    <subcellularLocation>
        <location evidence="1">Endomembrane system</location>
        <topology evidence="1">Multi-pass membrane protein</topology>
    </subcellularLocation>
</comment>
<name>A0A835S5Q2_VANPL</name>
<comment type="caution">
    <text evidence="8">The sequence shown here is derived from an EMBL/GenBank/DDBJ whole genome shotgun (WGS) entry which is preliminary data.</text>
</comment>
<evidence type="ECO:0000256" key="6">
    <source>
        <dbReference type="ARBA" id="ARBA00029467"/>
    </source>
</evidence>
<keyword evidence="4 7" id="KW-1133">Transmembrane helix</keyword>
<proteinExistence type="inferred from homology"/>
<keyword evidence="2 7" id="KW-0812">Transmembrane</keyword>
<feature type="transmembrane region" description="Helical" evidence="7">
    <location>
        <begin position="108"/>
        <end position="132"/>
    </location>
</feature>
<evidence type="ECO:0000256" key="7">
    <source>
        <dbReference type="SAM" id="Phobius"/>
    </source>
</evidence>
<sequence>MAITHEDLSIKSYRTAGIGSKLALSLVGLSVFCGLIGFILCLAGEATRSEISWMVLTIQNSGKVAMFAEHAYMLVAITSPSSTTFAPFSAPTNSRMPSPAAKALKWQACFLFLTTWMCFAIAEVLLMIVIGVESGHLYNWTRPRVTCPAVRPGLFATAGVLGLTTVFLGVALYLTALRTQRLHLEEESMRQQQHIRPTAPNQMPPAITTYQSRVPTEASFLNKTSTSA</sequence>
<evidence type="ECO:0000256" key="4">
    <source>
        <dbReference type="ARBA" id="ARBA00022989"/>
    </source>
</evidence>
<dbReference type="PANTHER" id="PTHR31769">
    <property type="entry name" value="OS07G0462200 PROTEIN-RELATED"/>
    <property type="match status" value="1"/>
</dbReference>
<dbReference type="InterPro" id="IPR052222">
    <property type="entry name" value="DESIGUAL"/>
</dbReference>
<dbReference type="InterPro" id="IPR009606">
    <property type="entry name" value="DEAL/Modifying_wall_lignin1/2"/>
</dbReference>
<reference evidence="8 9" key="1">
    <citation type="journal article" date="2020" name="Nat. Food">
        <title>A phased Vanilla planifolia genome enables genetic improvement of flavour and production.</title>
        <authorList>
            <person name="Hasing T."/>
            <person name="Tang H."/>
            <person name="Brym M."/>
            <person name="Khazi F."/>
            <person name="Huang T."/>
            <person name="Chambers A.H."/>
        </authorList>
    </citation>
    <scope>NUCLEOTIDE SEQUENCE [LARGE SCALE GENOMIC DNA]</scope>
    <source>
        <tissue evidence="8">Leaf</tissue>
    </source>
</reference>
<evidence type="ECO:0000256" key="3">
    <source>
        <dbReference type="ARBA" id="ARBA00022729"/>
    </source>
</evidence>
<evidence type="ECO:0000256" key="5">
    <source>
        <dbReference type="ARBA" id="ARBA00023136"/>
    </source>
</evidence>
<protein>
    <submittedName>
        <fullName evidence="8">Uncharacterized protein</fullName>
    </submittedName>
</protein>